<keyword evidence="7" id="KW-1185">Reference proteome</keyword>
<dbReference type="Pfam" id="PF02682">
    <property type="entry name" value="CT_C_D"/>
    <property type="match status" value="1"/>
</dbReference>
<organism evidence="6 7">
    <name type="scientific">Microbacterium commune</name>
    <dbReference type="NCBI Taxonomy" id="2762219"/>
    <lineage>
        <taxon>Bacteria</taxon>
        <taxon>Bacillati</taxon>
        <taxon>Actinomycetota</taxon>
        <taxon>Actinomycetes</taxon>
        <taxon>Micrococcales</taxon>
        <taxon>Microbacteriaceae</taxon>
        <taxon>Microbacterium</taxon>
    </lineage>
</organism>
<keyword evidence="2" id="KW-0378">Hydrolase</keyword>
<evidence type="ECO:0000256" key="2">
    <source>
        <dbReference type="ARBA" id="ARBA00022801"/>
    </source>
</evidence>
<keyword evidence="1" id="KW-0547">Nucleotide-binding</keyword>
<evidence type="ECO:0000256" key="1">
    <source>
        <dbReference type="ARBA" id="ARBA00022741"/>
    </source>
</evidence>
<gene>
    <name evidence="6" type="ORF">H9633_04625</name>
</gene>
<accession>A0ABR8W3L8</accession>
<dbReference type="InterPro" id="IPR003778">
    <property type="entry name" value="CT_A_B"/>
</dbReference>
<evidence type="ECO:0000313" key="6">
    <source>
        <dbReference type="EMBL" id="MBD8011578.1"/>
    </source>
</evidence>
<dbReference type="InterPro" id="IPR003833">
    <property type="entry name" value="CT_C_D"/>
</dbReference>
<dbReference type="SMART" id="SM00796">
    <property type="entry name" value="AHS1"/>
    <property type="match status" value="1"/>
</dbReference>
<name>A0ABR8W3L8_9MICO</name>
<dbReference type="PANTHER" id="PTHR43309:SF3">
    <property type="entry name" value="5-OXOPROLINASE SUBUNIT C"/>
    <property type="match status" value="1"/>
</dbReference>
<dbReference type="InterPro" id="IPR029000">
    <property type="entry name" value="Cyclophilin-like_dom_sf"/>
</dbReference>
<dbReference type="EMBL" id="JACSPX010000001">
    <property type="protein sequence ID" value="MBD8011578.1"/>
    <property type="molecule type" value="Genomic_DNA"/>
</dbReference>
<sequence length="533" mass="55091">MRVLTASDRAVLVECADLDEAMRMHRAWADVPGVIERVPGARTVLVRFDPLVTSAAELASALSATRADQVQLVAGPEVVVPVRYDGDDLADTARLLGVSVDELVRRHGAAHWTVAFSGFAPGFGYLVGDDPLFDVPRRPSPRTRVPAGSVALAGRFSGVYPRETPGGWQLIGTTDAVMWDVHRDPPALLVPGARVRFVTADRVAVSAARSAVVSGTSDASAAERSVGVRHADAGPNGPPVPAPALEALNPGLQLLVQDRGRPGLAALGVPASGAADQIAMRDANRAVGNAPEAAVLEGVGPSAVRFHGAGVAVITGAEGELAVTGAGGATRRIGHGVPFAVADGDELHIGAPMCGLRFTIAVRGGIRMPAELGSRSTDTLSGIGPAPLRAGDMVPLGDAAPNAVEPAPLPRELPAAGGLVVLDITLGPRRDWFTATAVRLLGEQEWTVTARSDRVGMRLHGERPLERAILDELPSEGVVDGAIQVPADGQPVVFGPDHPTTGGYPIIGALTDAVRDLAAQLSPGVRIRFRVAS</sequence>
<dbReference type="SMART" id="SM00797">
    <property type="entry name" value="AHS2"/>
    <property type="match status" value="1"/>
</dbReference>
<dbReference type="Gene3D" id="2.40.100.10">
    <property type="entry name" value="Cyclophilin-like"/>
    <property type="match status" value="2"/>
</dbReference>
<evidence type="ECO:0000313" key="7">
    <source>
        <dbReference type="Proteomes" id="UP000611521"/>
    </source>
</evidence>
<keyword evidence="3" id="KW-0067">ATP-binding</keyword>
<evidence type="ECO:0000259" key="5">
    <source>
        <dbReference type="SMART" id="SM00797"/>
    </source>
</evidence>
<dbReference type="Gene3D" id="3.30.1360.40">
    <property type="match status" value="1"/>
</dbReference>
<dbReference type="Proteomes" id="UP000611521">
    <property type="component" value="Unassembled WGS sequence"/>
</dbReference>
<dbReference type="SUPFAM" id="SSF50891">
    <property type="entry name" value="Cyclophilin-like"/>
    <property type="match status" value="2"/>
</dbReference>
<reference evidence="6 7" key="1">
    <citation type="submission" date="2020-08" db="EMBL/GenBank/DDBJ databases">
        <title>A Genomic Blueprint of the Chicken Gut Microbiome.</title>
        <authorList>
            <person name="Gilroy R."/>
            <person name="Ravi A."/>
            <person name="Getino M."/>
            <person name="Pursley I."/>
            <person name="Horton D.L."/>
            <person name="Alikhan N.-F."/>
            <person name="Baker D."/>
            <person name="Gharbi K."/>
            <person name="Hall N."/>
            <person name="Watson M."/>
            <person name="Adriaenssens E.M."/>
            <person name="Foster-Nyarko E."/>
            <person name="Jarju S."/>
            <person name="Secka A."/>
            <person name="Antonio M."/>
            <person name="Oren A."/>
            <person name="Chaudhuri R."/>
            <person name="La Ragione R.M."/>
            <person name="Hildebrand F."/>
            <person name="Pallen M.J."/>
        </authorList>
    </citation>
    <scope>NUCLEOTIDE SEQUENCE [LARGE SCALE GENOMIC DNA]</scope>
    <source>
        <strain evidence="6 7">Re1</strain>
    </source>
</reference>
<comment type="caution">
    <text evidence="6">The sequence shown here is derived from an EMBL/GenBank/DDBJ whole genome shotgun (WGS) entry which is preliminary data.</text>
</comment>
<dbReference type="PANTHER" id="PTHR43309">
    <property type="entry name" value="5-OXOPROLINASE SUBUNIT C"/>
    <property type="match status" value="1"/>
</dbReference>
<feature type="domain" description="Carboxyltransferase" evidence="4">
    <location>
        <begin position="1"/>
        <end position="189"/>
    </location>
</feature>
<dbReference type="InterPro" id="IPR052708">
    <property type="entry name" value="PxpC"/>
</dbReference>
<dbReference type="RefSeq" id="WP_191712250.1">
    <property type="nucleotide sequence ID" value="NZ_JACSPX010000001.1"/>
</dbReference>
<evidence type="ECO:0000259" key="4">
    <source>
        <dbReference type="SMART" id="SM00796"/>
    </source>
</evidence>
<feature type="domain" description="Carboxyltransferase" evidence="5">
    <location>
        <begin position="266"/>
        <end position="533"/>
    </location>
</feature>
<evidence type="ECO:0000256" key="3">
    <source>
        <dbReference type="ARBA" id="ARBA00022840"/>
    </source>
</evidence>
<dbReference type="Pfam" id="PF02626">
    <property type="entry name" value="CT_A_B"/>
    <property type="match status" value="1"/>
</dbReference>
<proteinExistence type="predicted"/>
<dbReference type="SUPFAM" id="SSF160467">
    <property type="entry name" value="PH0987 N-terminal domain-like"/>
    <property type="match status" value="1"/>
</dbReference>
<protein>
    <submittedName>
        <fullName evidence="6">5-oxoprolinase/urea amidolyase family protein</fullName>
    </submittedName>
</protein>